<evidence type="ECO:0000256" key="6">
    <source>
        <dbReference type="ARBA" id="ARBA00023242"/>
    </source>
</evidence>
<gene>
    <name evidence="9" type="ORF">TGAM01_v203590</name>
</gene>
<dbReference type="EMBL" id="JPDN02000009">
    <property type="protein sequence ID" value="PON27824.1"/>
    <property type="molecule type" value="Genomic_DNA"/>
</dbReference>
<sequence length="644" mass="72910">MDSVSVPTHPFSPTYQPVPLLLQVPGLFVPCSEGNLPPSSLPGNEAPGEPVPKNSATAMPTTEDANYSFSQAVSQLPLLHPEGYKPADSTSHLKGLHLHISADCRQRIINELEDFSNCIDGKFTLPSRHVLARFFGGYFSSFHDHFPFLHVPSLRPENITAELFIAIAAVGARYTHELSISIDLFHVAKALVLERIRRRKATRRIAADGKRFQPPPASSMQLEESSRRRDPSLLRDRQQNAIQTLETVLLLVAITTWSEPGSALDALSMRSMLDCLIREEEELRMHQELYDDWESWIRHENIKRILFVAFCFLNMHTIVFDLPPLMWANELNADLPSCEKEWKAQSEEEWEFIRKSVAQTGPSFRDAFRGLFCGITETHERLKMNQPSFSSLGGCALIHALIQQIWLVRNVRLPLQRPEDRLSADQMSAFENALRTWAIHWEQNQESSMDPLSPHGPIAFTSTALMRLAYIRLNMNLGPIRYLSSWNPRLIAESLHASPSIQRSERMTQAALHCAHALSIPVKLGLSYIAETQVRFWSNQHALCSLECALLLSKWLDCVTVKGPSPPLTQAETRLLEFVAQLVAETEYRVVSGKTNERSVFLSVQTVRLWARLYQSKSVWEVVTLIGASLNVYADLLEQDYLLT</sequence>
<name>A0A2P4ZU58_9HYPO</name>
<dbReference type="STRING" id="398673.A0A2P4ZU58"/>
<keyword evidence="6" id="KW-0539">Nucleus</keyword>
<evidence type="ECO:0000256" key="3">
    <source>
        <dbReference type="ARBA" id="ARBA00022737"/>
    </source>
</evidence>
<evidence type="ECO:0000256" key="1">
    <source>
        <dbReference type="ARBA" id="ARBA00004123"/>
    </source>
</evidence>
<keyword evidence="4" id="KW-0863">Zinc-finger</keyword>
<dbReference type="Pfam" id="PF04082">
    <property type="entry name" value="Fungal_trans"/>
    <property type="match status" value="1"/>
</dbReference>
<accession>A0A2P4ZU58</accession>
<feature type="region of interest" description="Disordered" evidence="7">
    <location>
        <begin position="207"/>
        <end position="230"/>
    </location>
</feature>
<organism evidence="9 10">
    <name type="scientific">Trichoderma gamsii</name>
    <dbReference type="NCBI Taxonomy" id="398673"/>
    <lineage>
        <taxon>Eukaryota</taxon>
        <taxon>Fungi</taxon>
        <taxon>Dikarya</taxon>
        <taxon>Ascomycota</taxon>
        <taxon>Pezizomycotina</taxon>
        <taxon>Sordariomycetes</taxon>
        <taxon>Hypocreomycetidae</taxon>
        <taxon>Hypocreales</taxon>
        <taxon>Hypocreaceae</taxon>
        <taxon>Trichoderma</taxon>
    </lineage>
</organism>
<reference evidence="9 10" key="1">
    <citation type="journal article" date="2016" name="Genome Announc.">
        <title>Draft Whole-Genome Sequence of Trichoderma gamsii T6085, a Promising Biocontrol Agent of Fusarium Head Blight on Wheat.</title>
        <authorList>
            <person name="Baroncelli R."/>
            <person name="Zapparata A."/>
            <person name="Piaggeschi G."/>
            <person name="Sarrocco S."/>
            <person name="Vannacci G."/>
        </authorList>
    </citation>
    <scope>NUCLEOTIDE SEQUENCE [LARGE SCALE GENOMIC DNA]</scope>
    <source>
        <strain evidence="9 10">T6085</strain>
    </source>
</reference>
<keyword evidence="5" id="KW-0862">Zinc</keyword>
<feature type="region of interest" description="Disordered" evidence="7">
    <location>
        <begin position="35"/>
        <end position="57"/>
    </location>
</feature>
<evidence type="ECO:0000259" key="8">
    <source>
        <dbReference type="Pfam" id="PF04082"/>
    </source>
</evidence>
<keyword evidence="2" id="KW-0479">Metal-binding</keyword>
<feature type="domain" description="Xylanolytic transcriptional activator regulatory" evidence="8">
    <location>
        <begin position="138"/>
        <end position="403"/>
    </location>
</feature>
<protein>
    <recommendedName>
        <fullName evidence="8">Xylanolytic transcriptional activator regulatory domain-containing protein</fullName>
    </recommendedName>
</protein>
<dbReference type="GO" id="GO:0000981">
    <property type="term" value="F:DNA-binding transcription factor activity, RNA polymerase II-specific"/>
    <property type="evidence" value="ECO:0007669"/>
    <property type="project" value="InterPro"/>
</dbReference>
<dbReference type="InterPro" id="IPR051059">
    <property type="entry name" value="VerF-like"/>
</dbReference>
<dbReference type="GO" id="GO:0008270">
    <property type="term" value="F:zinc ion binding"/>
    <property type="evidence" value="ECO:0007669"/>
    <property type="project" value="UniProtKB-KW"/>
</dbReference>
<dbReference type="GeneID" id="29988598"/>
<dbReference type="GO" id="GO:0000785">
    <property type="term" value="C:chromatin"/>
    <property type="evidence" value="ECO:0007669"/>
    <property type="project" value="TreeGrafter"/>
</dbReference>
<proteinExistence type="predicted"/>
<evidence type="ECO:0000256" key="4">
    <source>
        <dbReference type="ARBA" id="ARBA00022771"/>
    </source>
</evidence>
<dbReference type="Proteomes" id="UP000054821">
    <property type="component" value="Unassembled WGS sequence"/>
</dbReference>
<evidence type="ECO:0000313" key="10">
    <source>
        <dbReference type="Proteomes" id="UP000054821"/>
    </source>
</evidence>
<dbReference type="InterPro" id="IPR007219">
    <property type="entry name" value="XnlR_reg_dom"/>
</dbReference>
<evidence type="ECO:0000313" key="9">
    <source>
        <dbReference type="EMBL" id="PON27824.1"/>
    </source>
</evidence>
<dbReference type="PANTHER" id="PTHR40626:SF25">
    <property type="entry name" value="TRANSCRIPTION FACTOR, PUTATIVE (AFU_ORTHOLOGUE AFUA_3G02070)-RELATED"/>
    <property type="match status" value="1"/>
</dbReference>
<evidence type="ECO:0000256" key="2">
    <source>
        <dbReference type="ARBA" id="ARBA00022723"/>
    </source>
</evidence>
<dbReference type="RefSeq" id="XP_018658296.2">
    <property type="nucleotide sequence ID" value="XM_018808515.2"/>
</dbReference>
<dbReference type="GO" id="GO:0000978">
    <property type="term" value="F:RNA polymerase II cis-regulatory region sequence-specific DNA binding"/>
    <property type="evidence" value="ECO:0007669"/>
    <property type="project" value="InterPro"/>
</dbReference>
<dbReference type="CDD" id="cd12148">
    <property type="entry name" value="fungal_TF_MHR"/>
    <property type="match status" value="1"/>
</dbReference>
<dbReference type="GO" id="GO:0006351">
    <property type="term" value="P:DNA-templated transcription"/>
    <property type="evidence" value="ECO:0007669"/>
    <property type="project" value="InterPro"/>
</dbReference>
<keyword evidence="10" id="KW-1185">Reference proteome</keyword>
<evidence type="ECO:0000256" key="7">
    <source>
        <dbReference type="SAM" id="MobiDB-lite"/>
    </source>
</evidence>
<evidence type="ECO:0000256" key="5">
    <source>
        <dbReference type="ARBA" id="ARBA00022833"/>
    </source>
</evidence>
<comment type="subcellular location">
    <subcellularLocation>
        <location evidence="1">Nucleus</location>
    </subcellularLocation>
</comment>
<keyword evidence="3" id="KW-0677">Repeat</keyword>
<dbReference type="PANTHER" id="PTHR40626">
    <property type="entry name" value="MIP31509P"/>
    <property type="match status" value="1"/>
</dbReference>
<dbReference type="GO" id="GO:0005634">
    <property type="term" value="C:nucleus"/>
    <property type="evidence" value="ECO:0007669"/>
    <property type="project" value="UniProtKB-SubCell"/>
</dbReference>
<dbReference type="AlphaFoldDB" id="A0A2P4ZU58"/>
<comment type="caution">
    <text evidence="9">The sequence shown here is derived from an EMBL/GenBank/DDBJ whole genome shotgun (WGS) entry which is preliminary data.</text>
</comment>